<feature type="region of interest" description="Disordered" evidence="1">
    <location>
        <begin position="191"/>
        <end position="213"/>
    </location>
</feature>
<accession>A0A2D2DPW5</accession>
<dbReference type="AlphaFoldDB" id="A0A2D2DPW5"/>
<proteinExistence type="predicted"/>
<dbReference type="Proteomes" id="UP000229897">
    <property type="component" value="Chromosome"/>
</dbReference>
<evidence type="ECO:0000313" key="3">
    <source>
        <dbReference type="Proteomes" id="UP000229897"/>
    </source>
</evidence>
<name>A0A2D2DPW5_9BURK</name>
<sequence>MSITISNTTPSNGATPIAPREAGRRPNEGVQADGSIKSDKVTLSGPADAPLTYGVPRTAAAAVDTLPDLDALLAESDRQAQEVINLILPAIEQQGLNLTKVVSGEQKLDADPATIEAAKAATADDGEFGVAQVSERILNMAKGAIGDDPSKLASIRAAVQQGFDEAAEALGGTLPELSQKTRDTIMATFDSWEKDGMSPAEPIKAANDDSGTA</sequence>
<dbReference type="RefSeq" id="WP_099878765.1">
    <property type="nucleotide sequence ID" value="NZ_CP024608.1"/>
</dbReference>
<evidence type="ECO:0000256" key="1">
    <source>
        <dbReference type="SAM" id="MobiDB-lite"/>
    </source>
</evidence>
<feature type="compositionally biased region" description="Polar residues" evidence="1">
    <location>
        <begin position="1"/>
        <end position="14"/>
    </location>
</feature>
<protein>
    <recommendedName>
        <fullName evidence="4">DUF5610 domain-containing protein</fullName>
    </recommendedName>
</protein>
<reference evidence="2" key="1">
    <citation type="submission" date="2017-10" db="EMBL/GenBank/DDBJ databases">
        <title>Massilia psychrophilum sp. nov., a novel purple-pigmented bacterium isolated from Tianshan glacier, Xinjiang Municipality, China.</title>
        <authorList>
            <person name="Wang H."/>
        </authorList>
    </citation>
    <scope>NUCLEOTIDE SEQUENCE [LARGE SCALE GENOMIC DNA]</scope>
    <source>
        <strain evidence="2">B2</strain>
    </source>
</reference>
<keyword evidence="3" id="KW-1185">Reference proteome</keyword>
<dbReference type="OrthoDB" id="49105at2"/>
<evidence type="ECO:0000313" key="2">
    <source>
        <dbReference type="EMBL" id="ATQ77001.1"/>
    </source>
</evidence>
<dbReference type="EMBL" id="CP024608">
    <property type="protein sequence ID" value="ATQ77001.1"/>
    <property type="molecule type" value="Genomic_DNA"/>
</dbReference>
<gene>
    <name evidence="2" type="ORF">CR152_22660</name>
</gene>
<evidence type="ECO:0008006" key="4">
    <source>
        <dbReference type="Google" id="ProtNLM"/>
    </source>
</evidence>
<feature type="region of interest" description="Disordered" evidence="1">
    <location>
        <begin position="1"/>
        <end position="50"/>
    </location>
</feature>
<organism evidence="2 3">
    <name type="scientific">Massilia violaceinigra</name>
    <dbReference type="NCBI Taxonomy" id="2045208"/>
    <lineage>
        <taxon>Bacteria</taxon>
        <taxon>Pseudomonadati</taxon>
        <taxon>Pseudomonadota</taxon>
        <taxon>Betaproteobacteria</taxon>
        <taxon>Burkholderiales</taxon>
        <taxon>Oxalobacteraceae</taxon>
        <taxon>Telluria group</taxon>
        <taxon>Massilia</taxon>
    </lineage>
</organism>
<dbReference type="KEGG" id="mass:CR152_22660"/>